<dbReference type="SUPFAM" id="SSF53448">
    <property type="entry name" value="Nucleotide-diphospho-sugar transferases"/>
    <property type="match status" value="1"/>
</dbReference>
<dbReference type="GO" id="GO:0016740">
    <property type="term" value="F:transferase activity"/>
    <property type="evidence" value="ECO:0007669"/>
    <property type="project" value="UniProtKB-KW"/>
</dbReference>
<evidence type="ECO:0000313" key="4">
    <source>
        <dbReference type="Proteomes" id="UP000321562"/>
    </source>
</evidence>
<dbReference type="InterPro" id="IPR029044">
    <property type="entry name" value="Nucleotide-diphossugar_trans"/>
</dbReference>
<dbReference type="OrthoDB" id="9807795at2"/>
<dbReference type="PANTHER" id="PTHR43685">
    <property type="entry name" value="GLYCOSYLTRANSFERASE"/>
    <property type="match status" value="1"/>
</dbReference>
<comment type="caution">
    <text evidence="3">The sequence shown here is derived from an EMBL/GenBank/DDBJ whole genome shotgun (WGS) entry which is preliminary data.</text>
</comment>
<dbReference type="AlphaFoldDB" id="A0A5C6S7U5"/>
<dbReference type="RefSeq" id="WP_147096412.1">
    <property type="nucleotide sequence ID" value="NZ_JBHUFH010000002.1"/>
</dbReference>
<reference evidence="3 4" key="1">
    <citation type="submission" date="2019-08" db="EMBL/GenBank/DDBJ databases">
        <authorList>
            <person name="Ye J."/>
        </authorList>
    </citation>
    <scope>NUCLEOTIDE SEQUENCE [LARGE SCALE GENOMIC DNA]</scope>
    <source>
        <strain evidence="3 4">TK008</strain>
    </source>
</reference>
<dbReference type="EMBL" id="VOPL01000001">
    <property type="protein sequence ID" value="TXB70929.1"/>
    <property type="molecule type" value="Genomic_DNA"/>
</dbReference>
<dbReference type="Proteomes" id="UP000321562">
    <property type="component" value="Unassembled WGS sequence"/>
</dbReference>
<dbReference type="Pfam" id="PF00535">
    <property type="entry name" value="Glycos_transf_2"/>
    <property type="match status" value="1"/>
</dbReference>
<feature type="domain" description="Glycosyltransferase 2-like" evidence="2">
    <location>
        <begin position="6"/>
        <end position="166"/>
    </location>
</feature>
<dbReference type="Gene3D" id="3.90.550.10">
    <property type="entry name" value="Spore Coat Polysaccharide Biosynthesis Protein SpsA, Chain A"/>
    <property type="match status" value="1"/>
</dbReference>
<proteinExistence type="predicted"/>
<dbReference type="InterPro" id="IPR050834">
    <property type="entry name" value="Glycosyltransf_2"/>
</dbReference>
<organism evidence="3 4">
    <name type="scientific">Paracoccus aurantiacus</name>
    <dbReference type="NCBI Taxonomy" id="2599412"/>
    <lineage>
        <taxon>Bacteria</taxon>
        <taxon>Pseudomonadati</taxon>
        <taxon>Pseudomonadota</taxon>
        <taxon>Alphaproteobacteria</taxon>
        <taxon>Rhodobacterales</taxon>
        <taxon>Paracoccaceae</taxon>
        <taxon>Paracoccus</taxon>
    </lineage>
</organism>
<dbReference type="InterPro" id="IPR001173">
    <property type="entry name" value="Glyco_trans_2-like"/>
</dbReference>
<evidence type="ECO:0000259" key="2">
    <source>
        <dbReference type="Pfam" id="PF00535"/>
    </source>
</evidence>
<name>A0A5C6S7U5_9RHOB</name>
<evidence type="ECO:0000313" key="3">
    <source>
        <dbReference type="EMBL" id="TXB70929.1"/>
    </source>
</evidence>
<gene>
    <name evidence="3" type="ORF">FQV27_03525</name>
</gene>
<keyword evidence="1" id="KW-0175">Coiled coil</keyword>
<feature type="coiled-coil region" evidence="1">
    <location>
        <begin position="254"/>
        <end position="281"/>
    </location>
</feature>
<accession>A0A5C6S7U5</accession>
<sequence length="285" mass="32582">MKITLAIMCYKQQDFIRETLLGAFAQDHDGLNILISDDNSPDGTYDVIRRTVDDYDGPHNITINRNVPNKGLIGHVNHLFELAADSDLIVYNAGDDISEPDRVSVLAQAYRETGAWLLHSDVLDMRPDGKLWGSQRRRKRQRIGMDFDIVRTARTNSTCIGATCAWSPRIMDDCGPITETDAIEDRVFYFRARLLERAHYIDQKLVRYRRGVGLTARTENDLDHDRRYLRMDIASFRQRLKDARILAPERADIAGAIEHKIAKRQRELASLEKRAAEQDGENGGR</sequence>
<evidence type="ECO:0000256" key="1">
    <source>
        <dbReference type="SAM" id="Coils"/>
    </source>
</evidence>
<keyword evidence="3" id="KW-0808">Transferase</keyword>
<keyword evidence="4" id="KW-1185">Reference proteome</keyword>
<dbReference type="PANTHER" id="PTHR43685:SF11">
    <property type="entry name" value="GLYCOSYLTRANSFERASE TAGX-RELATED"/>
    <property type="match status" value="1"/>
</dbReference>
<protein>
    <submittedName>
        <fullName evidence="3">Glycosyltransferase</fullName>
    </submittedName>
</protein>